<dbReference type="SMART" id="SM00869">
    <property type="entry name" value="Autotransporter"/>
    <property type="match status" value="1"/>
</dbReference>
<dbReference type="InterPro" id="IPR005546">
    <property type="entry name" value="Autotransporte_beta"/>
</dbReference>
<feature type="chain" id="PRO_5045801613" evidence="1">
    <location>
        <begin position="28"/>
        <end position="1094"/>
    </location>
</feature>
<gene>
    <name evidence="4" type="ORF">KCG45_08550</name>
</gene>
<evidence type="ECO:0000313" key="5">
    <source>
        <dbReference type="Proteomes" id="UP000699975"/>
    </source>
</evidence>
<comment type="caution">
    <text evidence="4">The sequence shown here is derived from an EMBL/GenBank/DDBJ whole genome shotgun (WGS) entry which is preliminary data.</text>
</comment>
<sequence>MNTTACRSGLLTAASALTLGFACSASANELGNSETGTAPVGGIDISAMLAEGAASTISLDPDSVEDQPGIVVRDGFDPNQFPPNGILDPENINGIGQMIVWNGDGTVGTCTGSLVNPRMVIFAAHCVNSRPQEAYGAAAGGVPISFGFQNDTFEGIIGWLQSGFSTSVANAYFNAEHIWYDQRSTENPFGDFLSADVAIATLDTPAFDIPTWALLFTPLDGQEHVTVTGYGNTGVGTEGSVNSGGFRRRAAENYVSFLGSFDDRDAFLFGDEPGALPQNLYWTSFSDPSGEYSFADGQFDFRLFGDDDAALPIEGSTGGGDSGGPLIVDQKYDRKVVAGVLSGGSRYFADQPFGSYGTHSFYQPLHAFWDLIVANNPYVYATNKAGDGEWTDPDHWVQSIDPNYMIDLDGELINRLPDARGAGITGDGAKFGELCFDSLFCTPVEQDAVVGSEGEALQVENGPGTENFVPNNIVGIPGIQRPRYFDITLSAEGTTTLSNADIVIDRLTVNGITKLDVADSGSLTSLGDFTQIAGWTNIDGTLQARESFLLTGFLTGTGTLVSPFVTTALTVIAPGGADSFGTLTIDGNLIMTSGSSLFIDASRDGADSLAVTGLLSLSDPTDTDSVGPTLVFNKAGRAPRHGDTITVATAGGGIEGTFGNIASFQGVLRPELTYGSNAITAELRAGALVDIIGRNDPTARAFATALDQLREGSYDNLYDLYGIIDVMDGAALTATLNGLAPTGLSRSTLLQNRQSQLLNFAVSDRLSVMGSGNSGSLAIMGAPEAMRMGLASATGNRDVRMGVTDLAPRSGSFATLPEGFSGFISGGVFGSSDGNSAGINEGGQFGNYFGMGLERSVSDHATFGIALGYAEGSELSGSSENRSRTTQVSAYGSYDLGGNAYIGGVTSLETVELDTQRNGFDSQAQRQLNGASSMSRYALSAEAGLNVPVIEGVTFTPRAQLSYDRVNLGGYEEQGTQTALAIDSLTMESVTARGGFKLAGEHKLRGNWSVTPELRADYVRQIAGGNDGLTVRFAAADEVGILLPLANGEQSWSEVRGGVSVTNGMFSIGAGFETAIDRSAFRDDRAMVEVGFRF</sequence>
<name>A0ABS6SN11_9SPHN</name>
<evidence type="ECO:0000313" key="4">
    <source>
        <dbReference type="EMBL" id="MBV7266226.1"/>
    </source>
</evidence>
<feature type="signal peptide" evidence="1">
    <location>
        <begin position="1"/>
        <end position="27"/>
    </location>
</feature>
<evidence type="ECO:0000259" key="3">
    <source>
        <dbReference type="PROSITE" id="PS51208"/>
    </source>
</evidence>
<keyword evidence="5" id="KW-1185">Reference proteome</keyword>
<dbReference type="PROSITE" id="PS00135">
    <property type="entry name" value="TRYPSIN_SER"/>
    <property type="match status" value="1"/>
</dbReference>
<protein>
    <submittedName>
        <fullName evidence="4">Autotransporter domain-containing protein</fullName>
    </submittedName>
</protein>
<dbReference type="RefSeq" id="WP_218316849.1">
    <property type="nucleotide sequence ID" value="NZ_JAGSPB010000002.1"/>
</dbReference>
<organism evidence="4 5">
    <name type="scientific">Erythrobacter ani</name>
    <dbReference type="NCBI Taxonomy" id="2827235"/>
    <lineage>
        <taxon>Bacteria</taxon>
        <taxon>Pseudomonadati</taxon>
        <taxon>Pseudomonadota</taxon>
        <taxon>Alphaproteobacteria</taxon>
        <taxon>Sphingomonadales</taxon>
        <taxon>Erythrobacteraceae</taxon>
        <taxon>Erythrobacter/Porphyrobacter group</taxon>
        <taxon>Erythrobacter</taxon>
    </lineage>
</organism>
<dbReference type="InterPro" id="IPR033116">
    <property type="entry name" value="TRYPSIN_SER"/>
</dbReference>
<dbReference type="PROSITE" id="PS51208">
    <property type="entry name" value="AUTOTRANSPORTER"/>
    <property type="match status" value="1"/>
</dbReference>
<accession>A0ABS6SN11</accession>
<dbReference type="SMART" id="SM00020">
    <property type="entry name" value="Tryp_SPc"/>
    <property type="match status" value="1"/>
</dbReference>
<dbReference type="Pfam" id="PF03797">
    <property type="entry name" value="Autotransporter"/>
    <property type="match status" value="1"/>
</dbReference>
<proteinExistence type="predicted"/>
<dbReference type="Proteomes" id="UP000699975">
    <property type="component" value="Unassembled WGS sequence"/>
</dbReference>
<evidence type="ECO:0000256" key="1">
    <source>
        <dbReference type="SAM" id="SignalP"/>
    </source>
</evidence>
<dbReference type="InterPro" id="IPR001254">
    <property type="entry name" value="Trypsin_dom"/>
</dbReference>
<dbReference type="PROSITE" id="PS50240">
    <property type="entry name" value="TRYPSIN_DOM"/>
    <property type="match status" value="1"/>
</dbReference>
<reference evidence="4 5" key="1">
    <citation type="submission" date="2021-04" db="EMBL/GenBank/DDBJ databases">
        <authorList>
            <person name="Pira H."/>
            <person name="Risdian C."/>
            <person name="Wink J."/>
        </authorList>
    </citation>
    <scope>NUCLEOTIDE SEQUENCE [LARGE SCALE GENOMIC DNA]</scope>
    <source>
        <strain evidence="4 5">WH131</strain>
    </source>
</reference>
<evidence type="ECO:0000259" key="2">
    <source>
        <dbReference type="PROSITE" id="PS50240"/>
    </source>
</evidence>
<dbReference type="EMBL" id="JAGSPB010000002">
    <property type="protein sequence ID" value="MBV7266226.1"/>
    <property type="molecule type" value="Genomic_DNA"/>
</dbReference>
<dbReference type="PROSITE" id="PS51257">
    <property type="entry name" value="PROKAR_LIPOPROTEIN"/>
    <property type="match status" value="1"/>
</dbReference>
<feature type="domain" description="Peptidase S1" evidence="2">
    <location>
        <begin position="72"/>
        <end position="402"/>
    </location>
</feature>
<keyword evidence="1" id="KW-0732">Signal</keyword>
<feature type="domain" description="Autotransporter" evidence="3">
    <location>
        <begin position="821"/>
        <end position="1094"/>
    </location>
</feature>